<dbReference type="AlphaFoldDB" id="A0A1T2L9J0"/>
<feature type="compositionally biased region" description="Low complexity" evidence="5">
    <location>
        <begin position="84"/>
        <end position="96"/>
    </location>
</feature>
<dbReference type="RefSeq" id="WP_078482634.1">
    <property type="nucleotide sequence ID" value="NZ_MPRL01000007.1"/>
</dbReference>
<dbReference type="InterPro" id="IPR010982">
    <property type="entry name" value="Lambda_DNA-bd_dom_sf"/>
</dbReference>
<keyword evidence="3" id="KW-0238">DNA-binding</keyword>
<name>A0A1T2L9J0_9GAMM</name>
<reference evidence="7 8" key="1">
    <citation type="submission" date="2016-11" db="EMBL/GenBank/DDBJ databases">
        <title>Mixed transmission modes and dynamic genome evolution in an obligate animal-bacterial symbiosis.</title>
        <authorList>
            <person name="Russell S.L."/>
            <person name="Corbett-Detig R.B."/>
            <person name="Cavanaugh C.M."/>
        </authorList>
    </citation>
    <scope>NUCLEOTIDE SEQUENCE [LARGE SCALE GENOMIC DNA]</scope>
    <source>
        <strain evidence="7">Sveles-Q1</strain>
    </source>
</reference>
<evidence type="ECO:0000256" key="1">
    <source>
        <dbReference type="ARBA" id="ARBA00006157"/>
    </source>
</evidence>
<dbReference type="Gene3D" id="1.10.260.40">
    <property type="entry name" value="lambda repressor-like DNA-binding domains"/>
    <property type="match status" value="1"/>
</dbReference>
<evidence type="ECO:0000313" key="8">
    <source>
        <dbReference type="Proteomes" id="UP000191110"/>
    </source>
</evidence>
<evidence type="ECO:0000256" key="5">
    <source>
        <dbReference type="SAM" id="MobiDB-lite"/>
    </source>
</evidence>
<organism evidence="7 8">
    <name type="scientific">Solemya pervernicosa gill symbiont</name>
    <dbReference type="NCBI Taxonomy" id="642797"/>
    <lineage>
        <taxon>Bacteria</taxon>
        <taxon>Pseudomonadati</taxon>
        <taxon>Pseudomonadota</taxon>
        <taxon>Gammaproteobacteria</taxon>
        <taxon>sulfur-oxidizing symbionts</taxon>
    </lineage>
</organism>
<dbReference type="Proteomes" id="UP000191110">
    <property type="component" value="Unassembled WGS sequence"/>
</dbReference>
<proteinExistence type="inferred from homology"/>
<keyword evidence="2" id="KW-0805">Transcription regulation</keyword>
<feature type="domain" description="Ner winged helix-turn-helix DNA-binding" evidence="6">
    <location>
        <begin position="14"/>
        <end position="84"/>
    </location>
</feature>
<evidence type="ECO:0000256" key="4">
    <source>
        <dbReference type="ARBA" id="ARBA00023163"/>
    </source>
</evidence>
<dbReference type="InterPro" id="IPR038722">
    <property type="entry name" value="Ner_HTH_dom"/>
</dbReference>
<dbReference type="EMBL" id="MPRL01000007">
    <property type="protein sequence ID" value="OOZ41692.1"/>
    <property type="molecule type" value="Genomic_DNA"/>
</dbReference>
<dbReference type="GO" id="GO:0003677">
    <property type="term" value="F:DNA binding"/>
    <property type="evidence" value="ECO:0007669"/>
    <property type="project" value="UniProtKB-KW"/>
</dbReference>
<protein>
    <recommendedName>
        <fullName evidence="6">Ner winged helix-turn-helix DNA-binding domain-containing protein</fullName>
    </recommendedName>
</protein>
<sequence>MRTTKHTQKAAPEDWHRADIKAALEKKGWSLRRLSLANGYKDGNTLKNALARRWPKAEKIIADVIGVPPSEIWPSRYPDASENTTKPAAAATKKAA</sequence>
<comment type="similarity">
    <text evidence="1">Belongs to the ner transcriptional regulatory family.</text>
</comment>
<gene>
    <name evidence="7" type="ORF">BOW53_02845</name>
</gene>
<keyword evidence="4" id="KW-0804">Transcription</keyword>
<dbReference type="OrthoDB" id="5405994at2"/>
<dbReference type="Pfam" id="PF13693">
    <property type="entry name" value="HTH_35"/>
    <property type="match status" value="1"/>
</dbReference>
<dbReference type="SUPFAM" id="SSF47413">
    <property type="entry name" value="lambda repressor-like DNA-binding domains"/>
    <property type="match status" value="1"/>
</dbReference>
<evidence type="ECO:0000256" key="2">
    <source>
        <dbReference type="ARBA" id="ARBA00023015"/>
    </source>
</evidence>
<evidence type="ECO:0000313" key="7">
    <source>
        <dbReference type="EMBL" id="OOZ41692.1"/>
    </source>
</evidence>
<accession>A0A1T2L9J0</accession>
<feature type="region of interest" description="Disordered" evidence="5">
    <location>
        <begin position="72"/>
        <end position="96"/>
    </location>
</feature>
<evidence type="ECO:0000259" key="6">
    <source>
        <dbReference type="Pfam" id="PF13693"/>
    </source>
</evidence>
<keyword evidence="8" id="KW-1185">Reference proteome</keyword>
<comment type="caution">
    <text evidence="7">The sequence shown here is derived from an EMBL/GenBank/DDBJ whole genome shotgun (WGS) entry which is preliminary data.</text>
</comment>
<evidence type="ECO:0000256" key="3">
    <source>
        <dbReference type="ARBA" id="ARBA00023125"/>
    </source>
</evidence>